<dbReference type="Proteomes" id="UP000446866">
    <property type="component" value="Unassembled WGS sequence"/>
</dbReference>
<dbReference type="AlphaFoldDB" id="A0A845QJ73"/>
<accession>A0A845QJ73</accession>
<comment type="caution">
    <text evidence="1">The sequence shown here is derived from an EMBL/GenBank/DDBJ whole genome shotgun (WGS) entry which is preliminary data.</text>
</comment>
<dbReference type="RefSeq" id="WP_160201024.1">
    <property type="nucleotide sequence ID" value="NZ_QXWK01000004.1"/>
</dbReference>
<name>A0A845QJ73_9FIRM</name>
<sequence>MRKQKIIIIFLYTITFFLYSCSEPDNLSVKISETPSDIVVQGANDFGTFSAGESGILHIEDNHFLFFDYESKKDYVVCSRANCRHNDSSCSGWYDGYHGALGLAEYGGKLYCFVKRQEKNLYEFIQMDLDGNNRKVIAKIDCGDSLPGNWEANLDLSYTYYTNYKVITVLNWLYNPKENSEEIIQTQQCISVDLLSGEIIEIMERTEEPVQCTIEAVSKDYSIIKVTGYAEQRFTEDEFFTRYEQGEFADYVQIMKAENPYEAYCDWYFDEVTCWYKYLIFDIDKKETDILQMGDLKKVKDENGKTTAIKPPFYIIGVYKNDLVIEKLEEGVIEDEEYPGIIKEQVYRWDLQKNTKEKILHIDDGYVFDAGGLDCSSIVDHNKILFLRRKPNGKAVYYYYCFETEQEVQMYETVRNVPYRIVGEMKNCFIYYTADETKKSMYMLDKDYYYKGNFEKSIRIETMDEYF</sequence>
<evidence type="ECO:0000313" key="1">
    <source>
        <dbReference type="EMBL" id="NBH60727.1"/>
    </source>
</evidence>
<keyword evidence="2" id="KW-1185">Reference proteome</keyword>
<proteinExistence type="predicted"/>
<dbReference type="PROSITE" id="PS51257">
    <property type="entry name" value="PROKAR_LIPOPROTEIN"/>
    <property type="match status" value="1"/>
</dbReference>
<protein>
    <submittedName>
        <fullName evidence="1">Uncharacterized protein</fullName>
    </submittedName>
</protein>
<gene>
    <name evidence="1" type="ORF">D0435_03435</name>
</gene>
<reference evidence="1 2" key="1">
    <citation type="submission" date="2018-08" db="EMBL/GenBank/DDBJ databases">
        <title>Murine metabolic-syndrome-specific gut microbial biobank.</title>
        <authorList>
            <person name="Liu C."/>
        </authorList>
    </citation>
    <scope>NUCLEOTIDE SEQUENCE [LARGE SCALE GENOMIC DNA]</scope>
    <source>
        <strain evidence="1 2">28</strain>
    </source>
</reference>
<organism evidence="1 2">
    <name type="scientific">Anaerotruncus colihominis</name>
    <dbReference type="NCBI Taxonomy" id="169435"/>
    <lineage>
        <taxon>Bacteria</taxon>
        <taxon>Bacillati</taxon>
        <taxon>Bacillota</taxon>
        <taxon>Clostridia</taxon>
        <taxon>Eubacteriales</taxon>
        <taxon>Oscillospiraceae</taxon>
        <taxon>Anaerotruncus</taxon>
    </lineage>
</organism>
<dbReference type="EMBL" id="QXWK01000004">
    <property type="protein sequence ID" value="NBH60727.1"/>
    <property type="molecule type" value="Genomic_DNA"/>
</dbReference>
<evidence type="ECO:0000313" key="2">
    <source>
        <dbReference type="Proteomes" id="UP000446866"/>
    </source>
</evidence>